<evidence type="ECO:0000313" key="1">
    <source>
        <dbReference type="EMBL" id="KGN30165.1"/>
    </source>
</evidence>
<dbReference type="STRING" id="1385520.N802_09840"/>
<accession>A0A0A0IYA3</accession>
<proteinExistence type="predicted"/>
<dbReference type="Proteomes" id="UP000030002">
    <property type="component" value="Unassembled WGS sequence"/>
</dbReference>
<organism evidence="1 2">
    <name type="scientific">Knoellia sinensis KCTC 19936</name>
    <dbReference type="NCBI Taxonomy" id="1385520"/>
    <lineage>
        <taxon>Bacteria</taxon>
        <taxon>Bacillati</taxon>
        <taxon>Actinomycetota</taxon>
        <taxon>Actinomycetes</taxon>
        <taxon>Micrococcales</taxon>
        <taxon>Intrasporangiaceae</taxon>
        <taxon>Knoellia</taxon>
    </lineage>
</organism>
<keyword evidence="2" id="KW-1185">Reference proteome</keyword>
<comment type="caution">
    <text evidence="1">The sequence shown here is derived from an EMBL/GenBank/DDBJ whole genome shotgun (WGS) entry which is preliminary data.</text>
</comment>
<gene>
    <name evidence="1" type="ORF">N802_09840</name>
</gene>
<sequence length="36" mass="3537">MPPTVAPALTALAPLAPLAALAPLAGTLTSPRQSTR</sequence>
<evidence type="ECO:0000313" key="2">
    <source>
        <dbReference type="Proteomes" id="UP000030002"/>
    </source>
</evidence>
<name>A0A0A0IYA3_9MICO</name>
<reference evidence="1 2" key="1">
    <citation type="submission" date="2013-08" db="EMBL/GenBank/DDBJ databases">
        <title>The genome sequence of Knoellia sinensis.</title>
        <authorList>
            <person name="Zhu W."/>
            <person name="Wang G."/>
        </authorList>
    </citation>
    <scope>NUCLEOTIDE SEQUENCE [LARGE SCALE GENOMIC DNA]</scope>
    <source>
        <strain evidence="1 2">KCTC 19936</strain>
    </source>
</reference>
<protein>
    <submittedName>
        <fullName evidence="1">Uncharacterized protein</fullName>
    </submittedName>
</protein>
<dbReference type="AlphaFoldDB" id="A0A0A0IYA3"/>
<dbReference type="EMBL" id="AVPJ01000022">
    <property type="protein sequence ID" value="KGN30165.1"/>
    <property type="molecule type" value="Genomic_DNA"/>
</dbReference>